<gene>
    <name evidence="1" type="ORF">OH806_10295</name>
</gene>
<dbReference type="RefSeq" id="WP_264743595.1">
    <property type="nucleotide sequence ID" value="NZ_JAPDHV010000004.1"/>
</dbReference>
<sequence length="197" mass="22835">MILIVCTASTIDSYEKSTSYVENGFTNSLKNTKESIREFNSIPGIQQYQAFAGINAGYGFFAPNVASSYILKVSIYDKNKNLVKESYFPPFKSKEGLNRYHTLLGYFQDRLTILENKLQKKKSTQFNESDKYGEFLDIFIKSIGRYYYKEYNPENYNVSCTLYLHHHPLMEEIKTANKNKPVLIKLLDIDAKPLKKN</sequence>
<organism evidence="1 2">
    <name type="scientific">Chryseobacterium oryctis</name>
    <dbReference type="NCBI Taxonomy" id="2952618"/>
    <lineage>
        <taxon>Bacteria</taxon>
        <taxon>Pseudomonadati</taxon>
        <taxon>Bacteroidota</taxon>
        <taxon>Flavobacteriia</taxon>
        <taxon>Flavobacteriales</taxon>
        <taxon>Weeksellaceae</taxon>
        <taxon>Chryseobacterium group</taxon>
        <taxon>Chryseobacterium</taxon>
    </lineage>
</organism>
<comment type="caution">
    <text evidence="1">The sequence shown here is derived from an EMBL/GenBank/DDBJ whole genome shotgun (WGS) entry which is preliminary data.</text>
</comment>
<dbReference type="Proteomes" id="UP001163719">
    <property type="component" value="Unassembled WGS sequence"/>
</dbReference>
<proteinExistence type="predicted"/>
<evidence type="ECO:0008006" key="3">
    <source>
        <dbReference type="Google" id="ProtNLM"/>
    </source>
</evidence>
<keyword evidence="2" id="KW-1185">Reference proteome</keyword>
<name>A0ABT3HPF0_9FLAO</name>
<evidence type="ECO:0000313" key="1">
    <source>
        <dbReference type="EMBL" id="MCW3161652.1"/>
    </source>
</evidence>
<accession>A0ABT3HPF0</accession>
<evidence type="ECO:0000313" key="2">
    <source>
        <dbReference type="Proteomes" id="UP001163719"/>
    </source>
</evidence>
<protein>
    <recommendedName>
        <fullName evidence="3">DUF4294 domain-containing protein</fullName>
    </recommendedName>
</protein>
<dbReference type="EMBL" id="JAPDHV010000004">
    <property type="protein sequence ID" value="MCW3161652.1"/>
    <property type="molecule type" value="Genomic_DNA"/>
</dbReference>
<reference evidence="1" key="1">
    <citation type="submission" date="2022-10" db="EMBL/GenBank/DDBJ databases">
        <title>Chryseobacterium babae sp. nov. isolated from the gut of the beetle Oryctes rhinoceros, and Chryseobacterium kimseyorum sp. nov., isolated from a stick insect rearing cage.</title>
        <authorList>
            <person name="Shelomi M."/>
            <person name="Han C.-J."/>
            <person name="Chen W.-M."/>
            <person name="Chen H.-K."/>
            <person name="Liaw S.-J."/>
            <person name="Muhle E."/>
            <person name="Clermont D."/>
        </authorList>
    </citation>
    <scope>NUCLEOTIDE SEQUENCE</scope>
    <source>
        <strain evidence="1">WLa1L2M3</strain>
    </source>
</reference>